<dbReference type="PRINTS" id="PR00078">
    <property type="entry name" value="G3PDHDRGNASE"/>
</dbReference>
<dbReference type="InterPro" id="IPR020831">
    <property type="entry name" value="GlycerAld/Erythrose_P_DH"/>
</dbReference>
<keyword evidence="2 4" id="KW-0560">Oxidoreductase</keyword>
<dbReference type="InterPro" id="IPR020830">
    <property type="entry name" value="GlycerAld_3-P_DH_AS"/>
</dbReference>
<dbReference type="Pfam" id="PF00044">
    <property type="entry name" value="Gp_dh_N"/>
    <property type="match status" value="1"/>
</dbReference>
<protein>
    <recommendedName>
        <fullName evidence="4">Glyceraldehyde-3-phosphate dehydrogenase</fullName>
        <ecNumber evidence="4">1.2.1.-</ecNumber>
    </recommendedName>
</protein>
<dbReference type="GO" id="GO:0016620">
    <property type="term" value="F:oxidoreductase activity, acting on the aldehyde or oxo group of donors, NAD or NADP as acceptor"/>
    <property type="evidence" value="ECO:0007669"/>
    <property type="project" value="InterPro"/>
</dbReference>
<dbReference type="InterPro" id="IPR020829">
    <property type="entry name" value="GlycerAld_3-P_DH_cat"/>
</dbReference>
<evidence type="ECO:0000259" key="5">
    <source>
        <dbReference type="SMART" id="SM00846"/>
    </source>
</evidence>
<dbReference type="EMBL" id="FQZI01000002">
    <property type="protein sequence ID" value="SHI72067.1"/>
    <property type="molecule type" value="Genomic_DNA"/>
</dbReference>
<comment type="similarity">
    <text evidence="1 3">Belongs to the glyceraldehyde-3-phosphate dehydrogenase family.</text>
</comment>
<dbReference type="Proteomes" id="UP000184488">
    <property type="component" value="Unassembled WGS sequence"/>
</dbReference>
<dbReference type="GO" id="GO:0051287">
    <property type="term" value="F:NAD binding"/>
    <property type="evidence" value="ECO:0007669"/>
    <property type="project" value="InterPro"/>
</dbReference>
<gene>
    <name evidence="6" type="ORF">SAMN05444363_1423</name>
</gene>
<dbReference type="OrthoDB" id="9803304at2"/>
<sequence length="483" mass="53690">MSNNTTVYEKEIAFQADRRRAAVEFIKIISDLWYDKSIELVLFRNQLIDRNVSDIINLHEYAGEFVQKPINVFDSVEIARAINKLDLPPSRLDIGKLTYEYHLEDNKYNDAMAFVVDKLKNAKETSEIKPKDVVLYGFGRIGRLLAREMSSKVGKGQQLRLRAIVTRDKNDAVLLEKRASLLRYDSVHGDFEGSVQADPENNALIINGATVHIITANSPEEIDYTTYGINDALVIDNTGAFTTEEALARHLTSKGVEKVLLTAPGKGVPNIVYGVNHEDYNPEEVKIWSAASCTTNAITPILKVVEDTLGVVKGHIETIHAYTNDQNLVDNMHKKYRRGRSAALNMVITETGAGSAVAKALPSLAGKLTSNAIRVPVPNGSLVVLNLEVGKETSVADLNNIMKKYALEGALVEQIKYSLNNELVSSDIVGTAQPSIYDSNATLVSGDGKNIVLYVWYDNEYGYSHQVIRLAKYIAKVRRYTYY</sequence>
<name>A0A1M6DFC0_9FLAO</name>
<dbReference type="GO" id="GO:0050661">
    <property type="term" value="F:NADP binding"/>
    <property type="evidence" value="ECO:0007669"/>
    <property type="project" value="InterPro"/>
</dbReference>
<dbReference type="PANTHER" id="PTHR43454">
    <property type="entry name" value="GLYCERALDEHYDE-3-PHOSPHATE DEHYDROGENASE"/>
    <property type="match status" value="1"/>
</dbReference>
<dbReference type="Gene3D" id="3.30.360.10">
    <property type="entry name" value="Dihydrodipicolinate Reductase, domain 2"/>
    <property type="match status" value="1"/>
</dbReference>
<dbReference type="CDD" id="cd05214">
    <property type="entry name" value="GAPDH_I_N"/>
    <property type="match status" value="1"/>
</dbReference>
<dbReference type="Gene3D" id="3.40.50.720">
    <property type="entry name" value="NAD(P)-binding Rossmann-like Domain"/>
    <property type="match status" value="1"/>
</dbReference>
<dbReference type="InterPro" id="IPR036291">
    <property type="entry name" value="NAD(P)-bd_dom_sf"/>
</dbReference>
<dbReference type="RefSeq" id="WP_073309910.1">
    <property type="nucleotide sequence ID" value="NZ_FQZI01000002.1"/>
</dbReference>
<evidence type="ECO:0000313" key="6">
    <source>
        <dbReference type="EMBL" id="SHI72067.1"/>
    </source>
</evidence>
<dbReference type="NCBIfam" id="TIGR01534">
    <property type="entry name" value="GAPDH-I"/>
    <property type="match status" value="1"/>
</dbReference>
<evidence type="ECO:0000313" key="7">
    <source>
        <dbReference type="Proteomes" id="UP000184488"/>
    </source>
</evidence>
<evidence type="ECO:0000256" key="3">
    <source>
        <dbReference type="RuleBase" id="RU000397"/>
    </source>
</evidence>
<evidence type="ECO:0000256" key="2">
    <source>
        <dbReference type="ARBA" id="ARBA00023002"/>
    </source>
</evidence>
<dbReference type="InterPro" id="IPR020828">
    <property type="entry name" value="GlycerAld_3-P_DH_NAD(P)-bd"/>
</dbReference>
<dbReference type="SUPFAM" id="SSF55347">
    <property type="entry name" value="Glyceraldehyde-3-phosphate dehydrogenase-like, C-terminal domain"/>
    <property type="match status" value="1"/>
</dbReference>
<dbReference type="STRING" id="415425.SAMN05444363_1423"/>
<dbReference type="SUPFAM" id="SSF51735">
    <property type="entry name" value="NAD(P)-binding Rossmann-fold domains"/>
    <property type="match status" value="1"/>
</dbReference>
<accession>A0A1M6DFC0</accession>
<dbReference type="CDD" id="cd18126">
    <property type="entry name" value="GAPDH_I_C"/>
    <property type="match status" value="1"/>
</dbReference>
<dbReference type="InterPro" id="IPR006424">
    <property type="entry name" value="Glyceraldehyde-3-P_DH_1"/>
</dbReference>
<dbReference type="NCBIfam" id="NF006139">
    <property type="entry name" value="PRK08289.1"/>
    <property type="match status" value="1"/>
</dbReference>
<dbReference type="AlphaFoldDB" id="A0A1M6DFC0"/>
<reference evidence="7" key="1">
    <citation type="submission" date="2016-11" db="EMBL/GenBank/DDBJ databases">
        <authorList>
            <person name="Varghese N."/>
            <person name="Submissions S."/>
        </authorList>
    </citation>
    <scope>NUCLEOTIDE SEQUENCE [LARGE SCALE GENOMIC DNA]</scope>
    <source>
        <strain evidence="7">DSM 18829</strain>
    </source>
</reference>
<evidence type="ECO:0000256" key="4">
    <source>
        <dbReference type="RuleBase" id="RU361160"/>
    </source>
</evidence>
<dbReference type="SMART" id="SM00846">
    <property type="entry name" value="Gp_dh_N"/>
    <property type="match status" value="1"/>
</dbReference>
<dbReference type="GO" id="GO:0006006">
    <property type="term" value="P:glucose metabolic process"/>
    <property type="evidence" value="ECO:0007669"/>
    <property type="project" value="InterPro"/>
</dbReference>
<dbReference type="PROSITE" id="PS00071">
    <property type="entry name" value="GAPDH"/>
    <property type="match status" value="1"/>
</dbReference>
<proteinExistence type="inferred from homology"/>
<keyword evidence="7" id="KW-1185">Reference proteome</keyword>
<dbReference type="EC" id="1.2.1.-" evidence="4"/>
<dbReference type="Pfam" id="PF02800">
    <property type="entry name" value="Gp_dh_C"/>
    <property type="match status" value="1"/>
</dbReference>
<feature type="domain" description="Glyceraldehyde 3-phosphate dehydrogenase NAD(P) binding" evidence="5">
    <location>
        <begin position="131"/>
        <end position="293"/>
    </location>
</feature>
<organism evidence="6 7">
    <name type="scientific">Flavobacterium terrae</name>
    <dbReference type="NCBI Taxonomy" id="415425"/>
    <lineage>
        <taxon>Bacteria</taxon>
        <taxon>Pseudomonadati</taxon>
        <taxon>Bacteroidota</taxon>
        <taxon>Flavobacteriia</taxon>
        <taxon>Flavobacteriales</taxon>
        <taxon>Flavobacteriaceae</taxon>
        <taxon>Flavobacterium</taxon>
    </lineage>
</organism>
<dbReference type="PANTHER" id="PTHR43454:SF1">
    <property type="entry name" value="GLYCERALDEHYDE 3-PHOSPHATE DEHYDROGENASE NAD(P) BINDING DOMAIN-CONTAINING PROTEIN"/>
    <property type="match status" value="1"/>
</dbReference>
<evidence type="ECO:0000256" key="1">
    <source>
        <dbReference type="ARBA" id="ARBA00007406"/>
    </source>
</evidence>